<dbReference type="SUPFAM" id="SSF46689">
    <property type="entry name" value="Homeodomain-like"/>
    <property type="match status" value="1"/>
</dbReference>
<dbReference type="InterPro" id="IPR036271">
    <property type="entry name" value="Tet_transcr_reg_TetR-rel_C_sf"/>
</dbReference>
<protein>
    <submittedName>
        <fullName evidence="6">TetR family transcriptional regulator</fullName>
    </submittedName>
</protein>
<dbReference type="InterPro" id="IPR001647">
    <property type="entry name" value="HTH_TetR"/>
</dbReference>
<dbReference type="InterPro" id="IPR050109">
    <property type="entry name" value="HTH-type_TetR-like_transc_reg"/>
</dbReference>
<dbReference type="GO" id="GO:0000976">
    <property type="term" value="F:transcription cis-regulatory region binding"/>
    <property type="evidence" value="ECO:0007669"/>
    <property type="project" value="TreeGrafter"/>
</dbReference>
<dbReference type="AlphaFoldDB" id="A0A5M3X8Q6"/>
<keyword evidence="1" id="KW-0805">Transcription regulation</keyword>
<proteinExistence type="predicted"/>
<dbReference type="Pfam" id="PF02909">
    <property type="entry name" value="TetR_C_1"/>
    <property type="match status" value="1"/>
</dbReference>
<dbReference type="Gene3D" id="1.10.357.10">
    <property type="entry name" value="Tetracycline Repressor, domain 2"/>
    <property type="match status" value="1"/>
</dbReference>
<accession>A0A5M3X8Q6</accession>
<evidence type="ECO:0000256" key="4">
    <source>
        <dbReference type="PROSITE-ProRule" id="PRU00335"/>
    </source>
</evidence>
<dbReference type="SUPFAM" id="SSF48498">
    <property type="entry name" value="Tetracyclin repressor-like, C-terminal domain"/>
    <property type="match status" value="1"/>
</dbReference>
<dbReference type="InterPro" id="IPR009057">
    <property type="entry name" value="Homeodomain-like_sf"/>
</dbReference>
<dbReference type="PROSITE" id="PS50977">
    <property type="entry name" value="HTH_TETR_2"/>
    <property type="match status" value="1"/>
</dbReference>
<evidence type="ECO:0000313" key="7">
    <source>
        <dbReference type="Proteomes" id="UP000377595"/>
    </source>
</evidence>
<dbReference type="PANTHER" id="PTHR30055">
    <property type="entry name" value="HTH-TYPE TRANSCRIPTIONAL REGULATOR RUTR"/>
    <property type="match status" value="1"/>
</dbReference>
<sequence>MGGADPRTRLAGALLQHTLNMRDNGAAVPPRRYQPSRDKEIFPISRSSTPSHPRRRLGTPAIIAEALRLVREDGLAAVTMRRLADELGTAPMSLYRHVADRQALLILMLDEVAAGIRLPPPVGDPRSEITVVLTAIHDALRCDSWAVRLIVTDKLAGPSIVPVLERLFSALRRAGLAPRDCMVAYALLWHYIAGELLDAHPGAANDAFSRELVRAADPLTYPALAEAVAAFPPGPPGDWFTENLQRLLDGLLPPTVAR</sequence>
<keyword evidence="3" id="KW-0804">Transcription</keyword>
<evidence type="ECO:0000259" key="5">
    <source>
        <dbReference type="PROSITE" id="PS50977"/>
    </source>
</evidence>
<dbReference type="Proteomes" id="UP000377595">
    <property type="component" value="Unassembled WGS sequence"/>
</dbReference>
<keyword evidence="2 4" id="KW-0238">DNA-binding</keyword>
<dbReference type="EMBL" id="BLAF01000006">
    <property type="protein sequence ID" value="GES18097.1"/>
    <property type="molecule type" value="Genomic_DNA"/>
</dbReference>
<dbReference type="InterPro" id="IPR004111">
    <property type="entry name" value="Repressor_TetR_C"/>
</dbReference>
<evidence type="ECO:0000256" key="3">
    <source>
        <dbReference type="ARBA" id="ARBA00023163"/>
    </source>
</evidence>
<reference evidence="6 7" key="1">
    <citation type="submission" date="2019-10" db="EMBL/GenBank/DDBJ databases">
        <title>Whole genome shotgun sequence of Acrocarpospora pleiomorpha NBRC 16267.</title>
        <authorList>
            <person name="Ichikawa N."/>
            <person name="Kimura A."/>
            <person name="Kitahashi Y."/>
            <person name="Komaki H."/>
            <person name="Oguchi A."/>
        </authorList>
    </citation>
    <scope>NUCLEOTIDE SEQUENCE [LARGE SCALE GENOMIC DNA]</scope>
    <source>
        <strain evidence="6 7">NBRC 16267</strain>
    </source>
</reference>
<dbReference type="GO" id="GO:0045892">
    <property type="term" value="P:negative regulation of DNA-templated transcription"/>
    <property type="evidence" value="ECO:0007669"/>
    <property type="project" value="InterPro"/>
</dbReference>
<evidence type="ECO:0000256" key="2">
    <source>
        <dbReference type="ARBA" id="ARBA00023125"/>
    </source>
</evidence>
<dbReference type="Pfam" id="PF00440">
    <property type="entry name" value="TetR_N"/>
    <property type="match status" value="1"/>
</dbReference>
<comment type="caution">
    <text evidence="6">The sequence shown here is derived from an EMBL/GenBank/DDBJ whole genome shotgun (WGS) entry which is preliminary data.</text>
</comment>
<name>A0A5M3X8Q6_9ACTN</name>
<dbReference type="PANTHER" id="PTHR30055:SF151">
    <property type="entry name" value="TRANSCRIPTIONAL REGULATORY PROTEIN"/>
    <property type="match status" value="1"/>
</dbReference>
<evidence type="ECO:0000313" key="6">
    <source>
        <dbReference type="EMBL" id="GES18097.1"/>
    </source>
</evidence>
<evidence type="ECO:0000256" key="1">
    <source>
        <dbReference type="ARBA" id="ARBA00023015"/>
    </source>
</evidence>
<organism evidence="6 7">
    <name type="scientific">Acrocarpospora pleiomorpha</name>
    <dbReference type="NCBI Taxonomy" id="90975"/>
    <lineage>
        <taxon>Bacteria</taxon>
        <taxon>Bacillati</taxon>
        <taxon>Actinomycetota</taxon>
        <taxon>Actinomycetes</taxon>
        <taxon>Streptosporangiales</taxon>
        <taxon>Streptosporangiaceae</taxon>
        <taxon>Acrocarpospora</taxon>
    </lineage>
</organism>
<feature type="DNA-binding region" description="H-T-H motif" evidence="4">
    <location>
        <begin position="79"/>
        <end position="98"/>
    </location>
</feature>
<keyword evidence="7" id="KW-1185">Reference proteome</keyword>
<dbReference type="GO" id="GO:0003700">
    <property type="term" value="F:DNA-binding transcription factor activity"/>
    <property type="evidence" value="ECO:0007669"/>
    <property type="project" value="TreeGrafter"/>
</dbReference>
<gene>
    <name evidence="6" type="ORF">Aple_009920</name>
</gene>
<feature type="domain" description="HTH tetR-type" evidence="5">
    <location>
        <begin position="56"/>
        <end position="116"/>
    </location>
</feature>